<evidence type="ECO:0000313" key="2">
    <source>
        <dbReference type="EMBL" id="MDR7162612.1"/>
    </source>
</evidence>
<evidence type="ECO:0000259" key="1">
    <source>
        <dbReference type="Pfam" id="PF00535"/>
    </source>
</evidence>
<dbReference type="EMBL" id="JAVDWN010000001">
    <property type="protein sequence ID" value="MDR7162612.1"/>
    <property type="molecule type" value="Genomic_DNA"/>
</dbReference>
<organism evidence="2 3">
    <name type="scientific">Pseudarthrobacter oxydans</name>
    <name type="common">Arthrobacter oxydans</name>
    <dbReference type="NCBI Taxonomy" id="1671"/>
    <lineage>
        <taxon>Bacteria</taxon>
        <taxon>Bacillati</taxon>
        <taxon>Actinomycetota</taxon>
        <taxon>Actinomycetes</taxon>
        <taxon>Micrococcales</taxon>
        <taxon>Micrococcaceae</taxon>
        <taxon>Pseudarthrobacter</taxon>
    </lineage>
</organism>
<dbReference type="PANTHER" id="PTHR43685:SF11">
    <property type="entry name" value="GLYCOSYLTRANSFERASE TAGX-RELATED"/>
    <property type="match status" value="1"/>
</dbReference>
<dbReference type="PANTHER" id="PTHR43685">
    <property type="entry name" value="GLYCOSYLTRANSFERASE"/>
    <property type="match status" value="1"/>
</dbReference>
<dbReference type="RefSeq" id="WP_310108619.1">
    <property type="nucleotide sequence ID" value="NZ_JAVDTN010000001.1"/>
</dbReference>
<dbReference type="Proteomes" id="UP001262032">
    <property type="component" value="Unassembled WGS sequence"/>
</dbReference>
<protein>
    <submittedName>
        <fullName evidence="2">Glycosyltransferase involved in cell wall biosynthesis</fullName>
    </submittedName>
</protein>
<gene>
    <name evidence="2" type="ORF">J2X12_000613</name>
</gene>
<sequence length="268" mass="30186">MQVRVSVIVAAKDEEKRIGRCITSVIDSIGPNDEIIIIDDGSVDRTAQEVAAFESSRVKVLTNIKPMGRAAARNAGIQVARGRYIAIQDADDEALMGRIDIPVSMLERNPELVAASGQCVAVTDRGFAWRHMKYPTDPKRIREYFDDSVMAVCHTGSVIRRSALDQVGLYDPSYVRAQDLDLFKRLAAVGPIENSEEDIIIYTHNAWLDWRYWRLSRFHHDLIAERPPLPKALLALRYIVSMSVRSVRLLVTHFEANASLSKAKRAKR</sequence>
<dbReference type="Gene3D" id="3.90.550.10">
    <property type="entry name" value="Spore Coat Polysaccharide Biosynthesis Protein SpsA, Chain A"/>
    <property type="match status" value="1"/>
</dbReference>
<dbReference type="GeneID" id="97420768"/>
<accession>A0AAW8N5Y0</accession>
<dbReference type="Pfam" id="PF00535">
    <property type="entry name" value="Glycos_transf_2"/>
    <property type="match status" value="1"/>
</dbReference>
<name>A0AAW8N5Y0_PSEOX</name>
<reference evidence="2" key="1">
    <citation type="submission" date="2023-07" db="EMBL/GenBank/DDBJ databases">
        <title>Sorghum-associated microbial communities from plants grown in Nebraska, USA.</title>
        <authorList>
            <person name="Schachtman D."/>
        </authorList>
    </citation>
    <scope>NUCLEOTIDE SEQUENCE</scope>
    <source>
        <strain evidence="2">BE261</strain>
    </source>
</reference>
<comment type="caution">
    <text evidence="2">The sequence shown here is derived from an EMBL/GenBank/DDBJ whole genome shotgun (WGS) entry which is preliminary data.</text>
</comment>
<feature type="domain" description="Glycosyltransferase 2-like" evidence="1">
    <location>
        <begin position="6"/>
        <end position="167"/>
    </location>
</feature>
<dbReference type="AlphaFoldDB" id="A0AAW8N5Y0"/>
<dbReference type="InterPro" id="IPR001173">
    <property type="entry name" value="Glyco_trans_2-like"/>
</dbReference>
<evidence type="ECO:0000313" key="3">
    <source>
        <dbReference type="Proteomes" id="UP001262032"/>
    </source>
</evidence>
<dbReference type="InterPro" id="IPR029044">
    <property type="entry name" value="Nucleotide-diphossugar_trans"/>
</dbReference>
<dbReference type="InterPro" id="IPR050834">
    <property type="entry name" value="Glycosyltransf_2"/>
</dbReference>
<dbReference type="SUPFAM" id="SSF53448">
    <property type="entry name" value="Nucleotide-diphospho-sugar transferases"/>
    <property type="match status" value="1"/>
</dbReference>
<proteinExistence type="predicted"/>
<dbReference type="CDD" id="cd00761">
    <property type="entry name" value="Glyco_tranf_GTA_type"/>
    <property type="match status" value="1"/>
</dbReference>